<keyword evidence="3" id="KW-1185">Reference proteome</keyword>
<dbReference type="KEGG" id="vab:WPS_19200"/>
<organism evidence="2 3">
    <name type="scientific">Vulcanimicrobium alpinum</name>
    <dbReference type="NCBI Taxonomy" id="3016050"/>
    <lineage>
        <taxon>Bacteria</taxon>
        <taxon>Bacillati</taxon>
        <taxon>Vulcanimicrobiota</taxon>
        <taxon>Vulcanimicrobiia</taxon>
        <taxon>Vulcanimicrobiales</taxon>
        <taxon>Vulcanimicrobiaceae</taxon>
        <taxon>Vulcanimicrobium</taxon>
    </lineage>
</organism>
<dbReference type="AlphaFoldDB" id="A0AAN2C9T4"/>
<evidence type="ECO:0000256" key="1">
    <source>
        <dbReference type="SAM" id="MobiDB-lite"/>
    </source>
</evidence>
<accession>A0AAN2C9T4</accession>
<reference evidence="2 3" key="1">
    <citation type="journal article" date="2022" name="ISME Commun">
        <title>Vulcanimicrobium alpinus gen. nov. sp. nov., the first cultivated representative of the candidate phylum 'Eremiobacterota', is a metabolically versatile aerobic anoxygenic phototroph.</title>
        <authorList>
            <person name="Yabe S."/>
            <person name="Muto K."/>
            <person name="Abe K."/>
            <person name="Yokota A."/>
            <person name="Staudigel H."/>
            <person name="Tebo B.M."/>
        </authorList>
    </citation>
    <scope>NUCLEOTIDE SEQUENCE [LARGE SCALE GENOMIC DNA]</scope>
    <source>
        <strain evidence="2 3">WC8-2</strain>
    </source>
</reference>
<proteinExistence type="predicted"/>
<dbReference type="PANTHER" id="PTHR39441:SF1">
    <property type="entry name" value="DUF2252 DOMAIN-CONTAINING PROTEIN"/>
    <property type="match status" value="1"/>
</dbReference>
<sequence>MPPRPAAVGDGAILLDAPAPNRPDGKALRAQVPRASHAGWTPAPDRDALRTLRELFATLIPELRALRGQRMARSPLAFYRGSAAVMAADLASTPVTGIRPQISGDAHLANFGGYASPERRLVFDVNDFDETVRGPWEWDVKRLAASLVLAARAIGVRPASCSDAVRQALATYRTRTREYGEMSTLDVWYASIDVRGTVRTALDARARRTWERQEREARGRTALALLPKITEVVDGTMRFIDDPPLLERLPDDDAKAMNVPRVLDDYRGTLRSDAHVLLERFRLVDVARKVVGVGSVGTWCVLALLVDDRGNPLLLQCKEARASVFEPYVGPQAARTYGERVVAGQRLMQAASDALLGWTQIGERSLYVRQFRDMKAAPNLAAMRADELVDFADHCAWALARAHARSGDARAVGAYLGRGDVFDDAIVSFAVAYADQTEKDHAAFVAALPAGGFL</sequence>
<evidence type="ECO:0000313" key="2">
    <source>
        <dbReference type="EMBL" id="BDE06644.1"/>
    </source>
</evidence>
<dbReference type="EMBL" id="AP025523">
    <property type="protein sequence ID" value="BDE06644.1"/>
    <property type="molecule type" value="Genomic_DNA"/>
</dbReference>
<name>A0AAN2C9T4_UNVUL</name>
<protein>
    <recommendedName>
        <fullName evidence="4">DUF2252 domain-containing protein</fullName>
    </recommendedName>
</protein>
<evidence type="ECO:0008006" key="4">
    <source>
        <dbReference type="Google" id="ProtNLM"/>
    </source>
</evidence>
<gene>
    <name evidence="2" type="ORF">WPS_19200</name>
</gene>
<feature type="region of interest" description="Disordered" evidence="1">
    <location>
        <begin position="1"/>
        <end position="26"/>
    </location>
</feature>
<dbReference type="InterPro" id="IPR018721">
    <property type="entry name" value="DUF2252"/>
</dbReference>
<dbReference type="Pfam" id="PF10009">
    <property type="entry name" value="DUF2252"/>
    <property type="match status" value="1"/>
</dbReference>
<dbReference type="PANTHER" id="PTHR39441">
    <property type="entry name" value="DUF2252 DOMAIN-CONTAINING PROTEIN"/>
    <property type="match status" value="1"/>
</dbReference>
<dbReference type="RefSeq" id="WP_317994294.1">
    <property type="nucleotide sequence ID" value="NZ_AP025523.1"/>
</dbReference>
<dbReference type="Proteomes" id="UP001317532">
    <property type="component" value="Chromosome"/>
</dbReference>
<evidence type="ECO:0000313" key="3">
    <source>
        <dbReference type="Proteomes" id="UP001317532"/>
    </source>
</evidence>